<evidence type="ECO:0000313" key="5">
    <source>
        <dbReference type="Proteomes" id="UP000215902"/>
    </source>
</evidence>
<dbReference type="InterPro" id="IPR031470">
    <property type="entry name" value="CEP63/Deup1_N"/>
</dbReference>
<feature type="coiled-coil region" evidence="1">
    <location>
        <begin position="38"/>
        <end position="263"/>
    </location>
</feature>
<protein>
    <recommendedName>
        <fullName evidence="3">CEP63/Deup1 N-terminal domain-containing protein</fullName>
    </recommendedName>
</protein>
<comment type="caution">
    <text evidence="4">The sequence shown here is derived from an EMBL/GenBank/DDBJ whole genome shotgun (WGS) entry which is preliminary data.</text>
</comment>
<dbReference type="AlphaFoldDB" id="A0A267EA17"/>
<organism evidence="4 5">
    <name type="scientific">Macrostomum lignano</name>
    <dbReference type="NCBI Taxonomy" id="282301"/>
    <lineage>
        <taxon>Eukaryota</taxon>
        <taxon>Metazoa</taxon>
        <taxon>Spiralia</taxon>
        <taxon>Lophotrochozoa</taxon>
        <taxon>Platyhelminthes</taxon>
        <taxon>Rhabditophora</taxon>
        <taxon>Macrostomorpha</taxon>
        <taxon>Macrostomida</taxon>
        <taxon>Macrostomidae</taxon>
        <taxon>Macrostomum</taxon>
    </lineage>
</organism>
<proteinExistence type="predicted"/>
<dbReference type="Proteomes" id="UP000215902">
    <property type="component" value="Unassembled WGS sequence"/>
</dbReference>
<keyword evidence="5" id="KW-1185">Reference proteome</keyword>
<gene>
    <name evidence="4" type="ORF">BOX15_Mlig008192g1</name>
</gene>
<accession>A0A267EA17</accession>
<dbReference type="EMBL" id="NIVC01002378">
    <property type="protein sequence ID" value="PAA58413.1"/>
    <property type="molecule type" value="Genomic_DNA"/>
</dbReference>
<evidence type="ECO:0000256" key="2">
    <source>
        <dbReference type="SAM" id="MobiDB-lite"/>
    </source>
</evidence>
<feature type="region of interest" description="Disordered" evidence="2">
    <location>
        <begin position="328"/>
        <end position="348"/>
    </location>
</feature>
<evidence type="ECO:0000259" key="3">
    <source>
        <dbReference type="Pfam" id="PF17045"/>
    </source>
</evidence>
<sequence length="591" mass="65991">MNKSSEAEATMLDLMPSACEAELQNLMYHIDQMIQSKRAEWERELQTVQTRLASKERECALLRSDLGEQSKELESLRRRLSDSGRSSGEQVQALHKELLALGKQHERLCRNHRKQEQQLQKEAAAAKAQLQTETASLGQQLADSAAEKQRLQWELAEVRAQRDGSDEKLQLMQDQSAAYADQLEKRKRLSEQAEAALKRTIEQLEHQLEKSKDQLESQSSSAAKLKSRLAESSAACCELTEEKERLESELQSARKSTQRAEVEASRLAMELRAREAELRELHSAWDKVSANPDICRGDRGCQTELTSSELGRLADELDSLRSRVRDLAQRERQTAEEADTARADAEAEADQLRRQCRELGAELESVRAASTARRDADRAQLDGLREALAGLEAQISGVTAQRDCQVDRLATAERRAAAAADEVERCQVELGAVTAQLEALRLENSQLRSGRCIGASATATSGLEVQRQDWQSERRSLLQRLAAAEARADRAESENRMLSSLIGDDTDFEDYYDDRRNATDAKESVVRRIDGHVTELKRQTDLVLSEATQHSRTRQQLALPSATLSTDAAAVASTPLASGHPLPQMRKLVFS</sequence>
<dbReference type="STRING" id="282301.A0A267EA17"/>
<evidence type="ECO:0000256" key="1">
    <source>
        <dbReference type="SAM" id="Coils"/>
    </source>
</evidence>
<feature type="coiled-coil region" evidence="1">
    <location>
        <begin position="467"/>
        <end position="501"/>
    </location>
</feature>
<evidence type="ECO:0000313" key="4">
    <source>
        <dbReference type="EMBL" id="PAA58413.1"/>
    </source>
</evidence>
<reference evidence="4 5" key="1">
    <citation type="submission" date="2017-06" db="EMBL/GenBank/DDBJ databases">
        <title>A platform for efficient transgenesis in Macrostomum lignano, a flatworm model organism for stem cell research.</title>
        <authorList>
            <person name="Berezikov E."/>
        </authorList>
    </citation>
    <scope>NUCLEOTIDE SEQUENCE [LARGE SCALE GENOMIC DNA]</scope>
    <source>
        <strain evidence="4">DV1</strain>
        <tissue evidence="4">Whole organism</tissue>
    </source>
</reference>
<feature type="domain" description="CEP63/Deup1 N-terminal" evidence="3">
    <location>
        <begin position="17"/>
        <end position="275"/>
    </location>
</feature>
<name>A0A267EA17_9PLAT</name>
<keyword evidence="1" id="KW-0175">Coiled coil</keyword>
<dbReference type="Pfam" id="PF17045">
    <property type="entry name" value="CEP63"/>
    <property type="match status" value="1"/>
</dbReference>
<dbReference type="OrthoDB" id="10007333at2759"/>